<feature type="transmembrane region" description="Helical" evidence="2">
    <location>
        <begin position="248"/>
        <end position="267"/>
    </location>
</feature>
<keyword evidence="2" id="KW-0812">Transmembrane</keyword>
<sequence length="310" mass="34691">MTAVVGRVWGWVRPAISYRPWGSKAGPDKTMRDKPVTDEQQTRGSWGLGGLTTWVWGAGQKRQTSEQTTLIEEYWEASEEKIQSREIEELGVGKQEAEGKAEHGDSRWWNKVLPSSHLFWPRTAEPGGLSQRKCVSGGWDSDNDGAYSDYGTPPLSPTPSSSSAFRFFALAWNGEIVPEHYEICFNLLRHLFDLLVVGFLWTVSPPTKLVLEVLGVQGGLKLWLHGMAMFSVSTVGMAGLLWLVQEYLLQFALLYGIVQALVISVSIKQSVILGEGDEEYEKEVEEDVEVRDDGEVTEMYLTTKGKMIIE</sequence>
<organism evidence="3 4">
    <name type="scientific">Salvelinus namaycush</name>
    <name type="common">Lake trout</name>
    <name type="synonym">Salmo namaycush</name>
    <dbReference type="NCBI Taxonomy" id="8040"/>
    <lineage>
        <taxon>Eukaryota</taxon>
        <taxon>Metazoa</taxon>
        <taxon>Chordata</taxon>
        <taxon>Craniata</taxon>
        <taxon>Vertebrata</taxon>
        <taxon>Euteleostomi</taxon>
        <taxon>Actinopterygii</taxon>
        <taxon>Neopterygii</taxon>
        <taxon>Teleostei</taxon>
        <taxon>Protacanthopterygii</taxon>
        <taxon>Salmoniformes</taxon>
        <taxon>Salmonidae</taxon>
        <taxon>Salmoninae</taxon>
        <taxon>Salvelinus</taxon>
    </lineage>
</organism>
<keyword evidence="2" id="KW-1133">Transmembrane helix</keyword>
<feature type="region of interest" description="Disordered" evidence="1">
    <location>
        <begin position="22"/>
        <end position="44"/>
    </location>
</feature>
<keyword evidence="3" id="KW-1185">Reference proteome</keyword>
<dbReference type="AlphaFoldDB" id="A0A8U0PBY7"/>
<evidence type="ECO:0000256" key="1">
    <source>
        <dbReference type="SAM" id="MobiDB-lite"/>
    </source>
</evidence>
<dbReference type="Pfam" id="PF15576">
    <property type="entry name" value="DUF4661"/>
    <property type="match status" value="1"/>
</dbReference>
<dbReference type="PANTHER" id="PTHR14307:SF0">
    <property type="entry name" value="SI:CH73-25F10.6"/>
    <property type="match status" value="1"/>
</dbReference>
<evidence type="ECO:0000313" key="4">
    <source>
        <dbReference type="RefSeq" id="XP_038822057.1"/>
    </source>
</evidence>
<reference evidence="4" key="1">
    <citation type="submission" date="2025-08" db="UniProtKB">
        <authorList>
            <consortium name="RefSeq"/>
        </authorList>
    </citation>
    <scope>IDENTIFICATION</scope>
    <source>
        <tissue evidence="4">White muscle</tissue>
    </source>
</reference>
<keyword evidence="2" id="KW-0472">Membrane</keyword>
<dbReference type="InterPro" id="IPR029073">
    <property type="entry name" value="DUF4661"/>
</dbReference>
<protein>
    <submittedName>
        <fullName evidence="4">Uncharacterized protein C6orf47-like</fullName>
    </submittedName>
</protein>
<proteinExistence type="predicted"/>
<accession>A0A8U0PBY7</accession>
<dbReference type="GeneID" id="120022246"/>
<dbReference type="RefSeq" id="XP_038822057.1">
    <property type="nucleotide sequence ID" value="XM_038966129.1"/>
</dbReference>
<feature type="compositionally biased region" description="Basic and acidic residues" evidence="1">
    <location>
        <begin position="26"/>
        <end position="41"/>
    </location>
</feature>
<gene>
    <name evidence="4" type="primary">LOC120022246</name>
</gene>
<dbReference type="KEGG" id="snh:120022246"/>
<dbReference type="PANTHER" id="PTHR14307">
    <property type="entry name" value="C6ORF47 FAMILY MEMBER"/>
    <property type="match status" value="1"/>
</dbReference>
<name>A0A8U0PBY7_SALNM</name>
<dbReference type="Proteomes" id="UP000808372">
    <property type="component" value="Chromosome 27"/>
</dbReference>
<evidence type="ECO:0000313" key="3">
    <source>
        <dbReference type="Proteomes" id="UP000808372"/>
    </source>
</evidence>
<feature type="transmembrane region" description="Helical" evidence="2">
    <location>
        <begin position="223"/>
        <end position="242"/>
    </location>
</feature>
<evidence type="ECO:0000256" key="2">
    <source>
        <dbReference type="SAM" id="Phobius"/>
    </source>
</evidence>